<name>A0A6L2M9W2_TANCI</name>
<gene>
    <name evidence="3" type="ORF">Tci_042408</name>
</gene>
<comment type="caution">
    <text evidence="3">The sequence shown here is derived from an EMBL/GenBank/DDBJ whole genome shotgun (WGS) entry which is preliminary data.</text>
</comment>
<reference evidence="3" key="1">
    <citation type="journal article" date="2019" name="Sci. Rep.">
        <title>Draft genome of Tanacetum cinerariifolium, the natural source of mosquito coil.</title>
        <authorList>
            <person name="Yamashiro T."/>
            <person name="Shiraishi A."/>
            <person name="Satake H."/>
            <person name="Nakayama K."/>
        </authorList>
    </citation>
    <scope>NUCLEOTIDE SEQUENCE</scope>
</reference>
<dbReference type="Pfam" id="PF00098">
    <property type="entry name" value="zf-CCHC"/>
    <property type="match status" value="1"/>
</dbReference>
<sequence length="762" mass="87533">MDSIIPLRQKNTLAEYMILSGTDNRPPMLDKDLYDSWKSQMELYMQNREHRRMILESVENGLPADIYSLVNHHRVVKYLWERVQLLMQGDDPIACLNKTMAFLIAVASSRFPSTNNQLRTSSNPRNQATIQDGRVTVRVVKCYNCQGEGHIARKCTQPKRPRNATWYKEKGMLAEAQEAGQILDEKQLAFLADSRVPDAVLMANISNYGSDVISEVPHFETYLNDMENQGVHAMPDFEQPPAVDSTDSEIYSDSNIILYSQYLQETQQENVQEKLVLKEQVDSLEQNLSKQIKEKECFLQTFTVFKSESKEKEDKYIENKIDLEKKIKEFDNILFKVGQSAQTMHMLTKPQTFNDNIHKQALVEVPSELPRVSLVNESLKKLKFYLAQFDSMVKKRTTPNARTDAKLQDKDTTICKLKDIVKSMREKCKEENVNYDYCEIETKNVELENSVAKVISENERLCNEINHVKQVFTEQFDSIKKTRVRAKEQSESLIDKLNLKSTENEDLKAQIQNKVFVITSLKNDLRKVKGKEIVDIAAQIPSANTIVPGMFKLDLESLAPSLLQNKKAHIDYLKYTQEQANILWEIVEQAKATQLLDKVLDFTFQVATAPIAVVLADSLVLTSIDQDAPSTSIPSTQEQEHSLTISQGFEESPKTLVFRDDPIHGSLYEELTSQGSSSNVRQTHTLFKHLGRWTKDHPIANMIDDPSRSVFARKKLKTDAMWCYFNAFLTSIEPKNFKQAMIEPSWIDAMQEEIHEFERLEV</sequence>
<organism evidence="3">
    <name type="scientific">Tanacetum cinerariifolium</name>
    <name type="common">Dalmatian daisy</name>
    <name type="synonym">Chrysanthemum cinerariifolium</name>
    <dbReference type="NCBI Taxonomy" id="118510"/>
    <lineage>
        <taxon>Eukaryota</taxon>
        <taxon>Viridiplantae</taxon>
        <taxon>Streptophyta</taxon>
        <taxon>Embryophyta</taxon>
        <taxon>Tracheophyta</taxon>
        <taxon>Spermatophyta</taxon>
        <taxon>Magnoliopsida</taxon>
        <taxon>eudicotyledons</taxon>
        <taxon>Gunneridae</taxon>
        <taxon>Pentapetalae</taxon>
        <taxon>asterids</taxon>
        <taxon>campanulids</taxon>
        <taxon>Asterales</taxon>
        <taxon>Asteraceae</taxon>
        <taxon>Asteroideae</taxon>
        <taxon>Anthemideae</taxon>
        <taxon>Anthemidinae</taxon>
        <taxon>Tanacetum</taxon>
    </lineage>
</organism>
<dbReference type="PROSITE" id="PS50158">
    <property type="entry name" value="ZF_CCHC"/>
    <property type="match status" value="1"/>
</dbReference>
<evidence type="ECO:0000259" key="2">
    <source>
        <dbReference type="PROSITE" id="PS50158"/>
    </source>
</evidence>
<dbReference type="SUPFAM" id="SSF57756">
    <property type="entry name" value="Retrovirus zinc finger-like domains"/>
    <property type="match status" value="1"/>
</dbReference>
<evidence type="ECO:0000313" key="3">
    <source>
        <dbReference type="EMBL" id="GEU70430.1"/>
    </source>
</evidence>
<keyword evidence="1" id="KW-0862">Zinc</keyword>
<dbReference type="InterPro" id="IPR036875">
    <property type="entry name" value="Znf_CCHC_sf"/>
</dbReference>
<dbReference type="SMART" id="SM00343">
    <property type="entry name" value="ZnF_C2HC"/>
    <property type="match status" value="1"/>
</dbReference>
<evidence type="ECO:0000256" key="1">
    <source>
        <dbReference type="PROSITE-ProRule" id="PRU00047"/>
    </source>
</evidence>
<dbReference type="InterPro" id="IPR001878">
    <property type="entry name" value="Znf_CCHC"/>
</dbReference>
<dbReference type="EMBL" id="BKCJ010006111">
    <property type="protein sequence ID" value="GEU70430.1"/>
    <property type="molecule type" value="Genomic_DNA"/>
</dbReference>
<keyword evidence="1" id="KW-0479">Metal-binding</keyword>
<accession>A0A6L2M9W2</accession>
<dbReference type="Gene3D" id="4.10.60.10">
    <property type="entry name" value="Zinc finger, CCHC-type"/>
    <property type="match status" value="1"/>
</dbReference>
<feature type="domain" description="CCHC-type" evidence="2">
    <location>
        <begin position="141"/>
        <end position="157"/>
    </location>
</feature>
<proteinExistence type="predicted"/>
<dbReference type="AlphaFoldDB" id="A0A6L2M9W2"/>
<dbReference type="GO" id="GO:0008270">
    <property type="term" value="F:zinc ion binding"/>
    <property type="evidence" value="ECO:0007669"/>
    <property type="project" value="UniProtKB-KW"/>
</dbReference>
<dbReference type="GO" id="GO:0003676">
    <property type="term" value="F:nucleic acid binding"/>
    <property type="evidence" value="ECO:0007669"/>
    <property type="project" value="InterPro"/>
</dbReference>
<keyword evidence="1" id="KW-0863">Zinc-finger</keyword>
<protein>
    <submittedName>
        <fullName evidence="3">Integrase, catalytic region, zinc finger, CCHC-type, peptidase aspartic, catalytic</fullName>
    </submittedName>
</protein>